<keyword evidence="3" id="KW-1185">Reference proteome</keyword>
<evidence type="ECO:0000313" key="3">
    <source>
        <dbReference type="Proteomes" id="UP000070544"/>
    </source>
</evidence>
<name>A0A139A152_GONPJ</name>
<dbReference type="AlphaFoldDB" id="A0A139A152"/>
<organism evidence="2 3">
    <name type="scientific">Gonapodya prolifera (strain JEL478)</name>
    <name type="common">Monoblepharis prolifera</name>
    <dbReference type="NCBI Taxonomy" id="1344416"/>
    <lineage>
        <taxon>Eukaryota</taxon>
        <taxon>Fungi</taxon>
        <taxon>Fungi incertae sedis</taxon>
        <taxon>Chytridiomycota</taxon>
        <taxon>Chytridiomycota incertae sedis</taxon>
        <taxon>Monoblepharidomycetes</taxon>
        <taxon>Monoblepharidales</taxon>
        <taxon>Gonapodyaceae</taxon>
        <taxon>Gonapodya</taxon>
    </lineage>
</organism>
<reference evidence="2 3" key="1">
    <citation type="journal article" date="2015" name="Genome Biol. Evol.">
        <title>Phylogenomic analyses indicate that early fungi evolved digesting cell walls of algal ancestors of land plants.</title>
        <authorList>
            <person name="Chang Y."/>
            <person name="Wang S."/>
            <person name="Sekimoto S."/>
            <person name="Aerts A.L."/>
            <person name="Choi C."/>
            <person name="Clum A."/>
            <person name="LaButti K.M."/>
            <person name="Lindquist E.A."/>
            <person name="Yee Ngan C."/>
            <person name="Ohm R.A."/>
            <person name="Salamov A.A."/>
            <person name="Grigoriev I.V."/>
            <person name="Spatafora J.W."/>
            <person name="Berbee M.L."/>
        </authorList>
    </citation>
    <scope>NUCLEOTIDE SEQUENCE [LARGE SCALE GENOMIC DNA]</scope>
    <source>
        <strain evidence="2 3">JEL478</strain>
    </source>
</reference>
<accession>A0A139A152</accession>
<proteinExistence type="predicted"/>
<evidence type="ECO:0000256" key="1">
    <source>
        <dbReference type="SAM" id="MobiDB-lite"/>
    </source>
</evidence>
<gene>
    <name evidence="2" type="ORF">M427DRAFT_476673</name>
</gene>
<dbReference type="Proteomes" id="UP000070544">
    <property type="component" value="Unassembled WGS sequence"/>
</dbReference>
<sequence>MTERGDGQHWTAATGFLPSTTHNRPSPHHKPKRLYQRSTRLEEVMEEDLVERVIITPHTAHQTLAASHCRSLHRPAHGDPVVLLLPLSNQISVFPGLPLSIHSADATGLFTTGLYHFRCSNASEHVCNHSFRVPHLSEGHPQNARIFLV</sequence>
<feature type="region of interest" description="Disordered" evidence="1">
    <location>
        <begin position="1"/>
        <end position="33"/>
    </location>
</feature>
<evidence type="ECO:0000313" key="2">
    <source>
        <dbReference type="EMBL" id="KXS10454.1"/>
    </source>
</evidence>
<protein>
    <submittedName>
        <fullName evidence="2">Uncharacterized protein</fullName>
    </submittedName>
</protein>
<dbReference type="EMBL" id="KQ965821">
    <property type="protein sequence ID" value="KXS10454.1"/>
    <property type="molecule type" value="Genomic_DNA"/>
</dbReference>